<dbReference type="SMART" id="SM00862">
    <property type="entry name" value="Trans_reg_C"/>
    <property type="match status" value="1"/>
</dbReference>
<dbReference type="InterPro" id="IPR027417">
    <property type="entry name" value="P-loop_NTPase"/>
</dbReference>
<feature type="region of interest" description="Disordered" evidence="4">
    <location>
        <begin position="880"/>
        <end position="900"/>
    </location>
</feature>
<dbReference type="InterPro" id="IPR001867">
    <property type="entry name" value="OmpR/PhoB-type_DNA-bd"/>
</dbReference>
<dbReference type="PANTHER" id="PTHR47691:SF3">
    <property type="entry name" value="HTH-TYPE TRANSCRIPTIONAL REGULATOR RV0890C-RELATED"/>
    <property type="match status" value="1"/>
</dbReference>
<protein>
    <submittedName>
        <fullName evidence="6">Winged helix-turn-helix domain-containing protein</fullName>
    </submittedName>
</protein>
<keyword evidence="7" id="KW-1185">Reference proteome</keyword>
<dbReference type="PROSITE" id="PS51755">
    <property type="entry name" value="OMPR_PHOB"/>
    <property type="match status" value="1"/>
</dbReference>
<dbReference type="InterPro" id="IPR016032">
    <property type="entry name" value="Sig_transdc_resp-reg_C-effctor"/>
</dbReference>
<dbReference type="InterPro" id="IPR005158">
    <property type="entry name" value="BTAD"/>
</dbReference>
<evidence type="ECO:0000256" key="1">
    <source>
        <dbReference type="ARBA" id="ARBA00005820"/>
    </source>
</evidence>
<proteinExistence type="inferred from homology"/>
<dbReference type="CDD" id="cd15831">
    <property type="entry name" value="BTAD"/>
    <property type="match status" value="1"/>
</dbReference>
<organism evidence="6 7">
    <name type="scientific">Kibdelosporangium philippinense</name>
    <dbReference type="NCBI Taxonomy" id="211113"/>
    <lineage>
        <taxon>Bacteria</taxon>
        <taxon>Bacillati</taxon>
        <taxon>Actinomycetota</taxon>
        <taxon>Actinomycetes</taxon>
        <taxon>Pseudonocardiales</taxon>
        <taxon>Pseudonocardiaceae</taxon>
        <taxon>Kibdelosporangium</taxon>
    </lineage>
</organism>
<dbReference type="Gene3D" id="1.10.10.10">
    <property type="entry name" value="Winged helix-like DNA-binding domain superfamily/Winged helix DNA-binding domain"/>
    <property type="match status" value="1"/>
</dbReference>
<dbReference type="PANTHER" id="PTHR47691">
    <property type="entry name" value="REGULATOR-RELATED"/>
    <property type="match status" value="1"/>
</dbReference>
<dbReference type="Gene3D" id="1.25.40.10">
    <property type="entry name" value="Tetratricopeptide repeat domain"/>
    <property type="match status" value="2"/>
</dbReference>
<dbReference type="Pfam" id="PF03704">
    <property type="entry name" value="BTAD"/>
    <property type="match status" value="1"/>
</dbReference>
<dbReference type="SMART" id="SM01043">
    <property type="entry name" value="BTAD"/>
    <property type="match status" value="1"/>
</dbReference>
<dbReference type="Proteomes" id="UP001521150">
    <property type="component" value="Unassembled WGS sequence"/>
</dbReference>
<reference evidence="6 7" key="1">
    <citation type="submission" date="2021-12" db="EMBL/GenBank/DDBJ databases">
        <title>Genome sequence of Kibdelosporangium philippinense ATCC 49844.</title>
        <authorList>
            <person name="Fedorov E.A."/>
            <person name="Omeragic M."/>
            <person name="Shalygina K.F."/>
            <person name="Maclea K.S."/>
        </authorList>
    </citation>
    <scope>NUCLEOTIDE SEQUENCE [LARGE SCALE GENOMIC DNA]</scope>
    <source>
        <strain evidence="6 7">ATCC 49844</strain>
    </source>
</reference>
<dbReference type="RefSeq" id="WP_233730995.1">
    <property type="nucleotide sequence ID" value="NZ_JAJVCN010000003.1"/>
</dbReference>
<dbReference type="EMBL" id="JAJVCN010000003">
    <property type="protein sequence ID" value="MCE7008903.1"/>
    <property type="molecule type" value="Genomic_DNA"/>
</dbReference>
<evidence type="ECO:0000259" key="5">
    <source>
        <dbReference type="PROSITE" id="PS51755"/>
    </source>
</evidence>
<dbReference type="SUPFAM" id="SSF52540">
    <property type="entry name" value="P-loop containing nucleoside triphosphate hydrolases"/>
    <property type="match status" value="1"/>
</dbReference>
<evidence type="ECO:0000256" key="3">
    <source>
        <dbReference type="PROSITE-ProRule" id="PRU01091"/>
    </source>
</evidence>
<name>A0ABS8ZM81_9PSEU</name>
<sequence length="900" mass="99467">MWADGEPVRIAETKVRALLADLLAHEGKLVTTDRLIEDLWGDRLPANPKNTLQTRVWQLRKAIGADRVISHPSGYQLRFDADEVDMLQFQALLSQARAESPAVKARLLAEALQLWRGPAFEDADFARPVIDRLDELRLTALEDQAELGEDVSLDELVTRYPLRERLRGLNMRALYRAGRQAEALESYHQLRQLLADELGVDPSPELSSVYQSILVPQTNLPSPVSPLIGRAQAVADARQALSEGRLVTLTGPGGVGKTRLALEVATGQSFPDGTWLADLTSATYVLDVVAQVLNVRGRLVDALRAKRLLLVLDNCEHLIAQAAELAQELLSAAPGLRILATSQEPLTVDGEQVLPVEPLSQSDAVELFMKRARLSIVDAEVQAICRRLDGIPLALELAATRVRAMGVRELAARLDDRFTVLSGERRGVPQRQQTLRAMIDWSWGLLTRDEQVVLRRLAVTADGCTLDAAIDLTGASLDTLARLVDRSLVTMPRYRLLESVAAYSQERLTEAGELEWMRERHRSYYTALGEEAAKYLRGHRQQEWLVNLDAEAANFRRARNPRLAEALSWYWFLRGRFGEAQRAFENGDSPTSQAWYAGFTLLIRDGAEPEIPDGDIDPRARWFLTYAQHGFTGGMEFDEPRDDWDRAIALYTKATTAFARGDFPSAQDLAARSHVLLRELGDGWGQIKANQVLASLAETHGNYAESARLQVEARRVASELGLAVEASYALSGLGRIALLQMDYRKADELHTQAARLAAEQSHQRGVQFAEVGLGLSARRQGKLDEAEAHFRAWLDWCRRWGGDAGTALLLAELGFIAELRGDVQSALALHAEDLTVARATEDPRAIALALEGLAGAHALAGRTTKAAELLAEADQLRRSVDAPLPPGERGDVDRIRQALQ</sequence>
<evidence type="ECO:0000313" key="7">
    <source>
        <dbReference type="Proteomes" id="UP001521150"/>
    </source>
</evidence>
<comment type="caution">
    <text evidence="6">The sequence shown here is derived from an EMBL/GenBank/DDBJ whole genome shotgun (WGS) entry which is preliminary data.</text>
</comment>
<accession>A0ABS8ZM81</accession>
<gene>
    <name evidence="6" type="ORF">LWC34_39745</name>
</gene>
<feature type="compositionally biased region" description="Basic and acidic residues" evidence="4">
    <location>
        <begin position="888"/>
        <end position="900"/>
    </location>
</feature>
<feature type="DNA-binding region" description="OmpR/PhoB-type" evidence="3">
    <location>
        <begin position="1"/>
        <end position="79"/>
    </location>
</feature>
<keyword evidence="2 3" id="KW-0238">DNA-binding</keyword>
<comment type="similarity">
    <text evidence="1">Belongs to the AfsR/DnrI/RedD regulatory family.</text>
</comment>
<dbReference type="Pfam" id="PF00486">
    <property type="entry name" value="Trans_reg_C"/>
    <property type="match status" value="1"/>
</dbReference>
<dbReference type="SUPFAM" id="SSF46894">
    <property type="entry name" value="C-terminal effector domain of the bipartite response regulators"/>
    <property type="match status" value="1"/>
</dbReference>
<feature type="domain" description="OmpR/PhoB-type" evidence="5">
    <location>
        <begin position="1"/>
        <end position="79"/>
    </location>
</feature>
<evidence type="ECO:0000256" key="4">
    <source>
        <dbReference type="SAM" id="MobiDB-lite"/>
    </source>
</evidence>
<dbReference type="InterPro" id="IPR036388">
    <property type="entry name" value="WH-like_DNA-bd_sf"/>
</dbReference>
<dbReference type="InterPro" id="IPR011990">
    <property type="entry name" value="TPR-like_helical_dom_sf"/>
</dbReference>
<evidence type="ECO:0000313" key="6">
    <source>
        <dbReference type="EMBL" id="MCE7008903.1"/>
    </source>
</evidence>
<evidence type="ECO:0000256" key="2">
    <source>
        <dbReference type="ARBA" id="ARBA00023125"/>
    </source>
</evidence>
<dbReference type="SUPFAM" id="SSF48452">
    <property type="entry name" value="TPR-like"/>
    <property type="match status" value="3"/>
</dbReference>